<name>A0A448X7P3_9PLAT</name>
<keyword evidence="2" id="KW-1185">Reference proteome</keyword>
<gene>
    <name evidence="1" type="ORF">PXEA_LOCUS23635</name>
</gene>
<comment type="caution">
    <text evidence="1">The sequence shown here is derived from an EMBL/GenBank/DDBJ whole genome shotgun (WGS) entry which is preliminary data.</text>
</comment>
<protein>
    <submittedName>
        <fullName evidence="1">Uncharacterized protein</fullName>
    </submittedName>
</protein>
<organism evidence="1 2">
    <name type="scientific">Protopolystoma xenopodis</name>
    <dbReference type="NCBI Taxonomy" id="117903"/>
    <lineage>
        <taxon>Eukaryota</taxon>
        <taxon>Metazoa</taxon>
        <taxon>Spiralia</taxon>
        <taxon>Lophotrochozoa</taxon>
        <taxon>Platyhelminthes</taxon>
        <taxon>Monogenea</taxon>
        <taxon>Polyopisthocotylea</taxon>
        <taxon>Polystomatidea</taxon>
        <taxon>Polystomatidae</taxon>
        <taxon>Protopolystoma</taxon>
    </lineage>
</organism>
<evidence type="ECO:0000313" key="2">
    <source>
        <dbReference type="Proteomes" id="UP000784294"/>
    </source>
</evidence>
<dbReference type="EMBL" id="CAAALY010110221">
    <property type="protein sequence ID" value="VEL30195.1"/>
    <property type="molecule type" value="Genomic_DNA"/>
</dbReference>
<proteinExistence type="predicted"/>
<dbReference type="Proteomes" id="UP000784294">
    <property type="component" value="Unassembled WGS sequence"/>
</dbReference>
<reference evidence="1" key="1">
    <citation type="submission" date="2018-11" db="EMBL/GenBank/DDBJ databases">
        <authorList>
            <consortium name="Pathogen Informatics"/>
        </authorList>
    </citation>
    <scope>NUCLEOTIDE SEQUENCE</scope>
</reference>
<sequence length="90" mass="9934">MQPHCRLLRPVILGLVHRQRRHLSRVSLVFLDFVHARFPASSSPTRVWWTLNVANAGLNAVDNNAPPPSFQPVSKGGAPTKKAAWSSILS</sequence>
<accession>A0A448X7P3</accession>
<dbReference type="AlphaFoldDB" id="A0A448X7P3"/>
<evidence type="ECO:0000313" key="1">
    <source>
        <dbReference type="EMBL" id="VEL30195.1"/>
    </source>
</evidence>